<evidence type="ECO:0000256" key="3">
    <source>
        <dbReference type="ARBA" id="ARBA00022741"/>
    </source>
</evidence>
<name>A0ABR2GKD4_9EUKA</name>
<dbReference type="InterPro" id="IPR011009">
    <property type="entry name" value="Kinase-like_dom_sf"/>
</dbReference>
<keyword evidence="4" id="KW-0418">Kinase</keyword>
<accession>A0ABR2GKD4</accession>
<dbReference type="InterPro" id="IPR017441">
    <property type="entry name" value="Protein_kinase_ATP_BS"/>
</dbReference>
<sequence>MQAKTKDGLCFSIPYLFKGYKFIRFLGSGITSLVCIVEDLHSGNFFSAKIIPKKYIQSTNLLNQINNEISIMKNANHPNIVKFHDSFEYVNEINEHFIVIIMEYCENGNLYNFLIKYGFQNENQKKTIIKGFLEAIKYLHDKGITHGDIKPENILLDSNFNAKLTDFGFSKTEIISGNESKSGTLYYAAPELFVKGQYNSLKTDIWSIGILIYCLSEKKLPFLKGNNDFIKKQITEGQLYFDPKINETLKKVVNRCTQLNANKRPSIHELIKDDYFCDNDKTNDYLIQDNIDLFSNEDFQPSYIYGIRSNCNHQILV</sequence>
<evidence type="ECO:0000259" key="8">
    <source>
        <dbReference type="PROSITE" id="PS50011"/>
    </source>
</evidence>
<keyword evidence="5 6" id="KW-0067">ATP-binding</keyword>
<dbReference type="EMBL" id="JAPFFF010000028">
    <property type="protein sequence ID" value="KAK8846957.1"/>
    <property type="molecule type" value="Genomic_DNA"/>
</dbReference>
<feature type="binding site" evidence="6">
    <location>
        <position position="54"/>
    </location>
    <ligand>
        <name>ATP</name>
        <dbReference type="ChEBI" id="CHEBI:30616"/>
    </ligand>
</feature>
<dbReference type="InterPro" id="IPR008271">
    <property type="entry name" value="Ser/Thr_kinase_AS"/>
</dbReference>
<evidence type="ECO:0000256" key="7">
    <source>
        <dbReference type="RuleBase" id="RU000304"/>
    </source>
</evidence>
<evidence type="ECO:0000256" key="5">
    <source>
        <dbReference type="ARBA" id="ARBA00022840"/>
    </source>
</evidence>
<comment type="similarity">
    <text evidence="7">Belongs to the protein kinase superfamily.</text>
</comment>
<keyword evidence="3 6" id="KW-0547">Nucleotide-binding</keyword>
<proteinExistence type="inferred from homology"/>
<keyword evidence="1 7" id="KW-0723">Serine/threonine-protein kinase</keyword>
<evidence type="ECO:0000313" key="10">
    <source>
        <dbReference type="EMBL" id="KAK8846957.1"/>
    </source>
</evidence>
<comment type="caution">
    <text evidence="9">The sequence shown here is derived from an EMBL/GenBank/DDBJ whole genome shotgun (WGS) entry which is preliminary data.</text>
</comment>
<evidence type="ECO:0000313" key="9">
    <source>
        <dbReference type="EMBL" id="KAK8834141.1"/>
    </source>
</evidence>
<dbReference type="SMART" id="SM00220">
    <property type="entry name" value="S_TKc"/>
    <property type="match status" value="1"/>
</dbReference>
<dbReference type="PROSITE" id="PS50011">
    <property type="entry name" value="PROTEIN_KINASE_DOM"/>
    <property type="match status" value="1"/>
</dbReference>
<keyword evidence="11" id="KW-1185">Reference proteome</keyword>
<protein>
    <recommendedName>
        <fullName evidence="8">Protein kinase domain-containing protein</fullName>
    </recommendedName>
</protein>
<dbReference type="SUPFAM" id="SSF56112">
    <property type="entry name" value="Protein kinase-like (PK-like)"/>
    <property type="match status" value="1"/>
</dbReference>
<dbReference type="PROSITE" id="PS00107">
    <property type="entry name" value="PROTEIN_KINASE_ATP"/>
    <property type="match status" value="1"/>
</dbReference>
<dbReference type="PANTHER" id="PTHR24346">
    <property type="entry name" value="MAP/MICROTUBULE AFFINITY-REGULATING KINASE"/>
    <property type="match status" value="1"/>
</dbReference>
<evidence type="ECO:0000313" key="11">
    <source>
        <dbReference type="Proteomes" id="UP001470230"/>
    </source>
</evidence>
<keyword evidence="2" id="KW-0808">Transferase</keyword>
<evidence type="ECO:0000256" key="1">
    <source>
        <dbReference type="ARBA" id="ARBA00022527"/>
    </source>
</evidence>
<dbReference type="PROSITE" id="PS00108">
    <property type="entry name" value="PROTEIN_KINASE_ST"/>
    <property type="match status" value="1"/>
</dbReference>
<evidence type="ECO:0000256" key="4">
    <source>
        <dbReference type="ARBA" id="ARBA00022777"/>
    </source>
</evidence>
<gene>
    <name evidence="10" type="ORF">M9Y10_019529</name>
    <name evidence="9" type="ORF">M9Y10_035780</name>
</gene>
<reference evidence="9 11" key="1">
    <citation type="submission" date="2024-04" db="EMBL/GenBank/DDBJ databases">
        <title>Tritrichomonas musculus Genome.</title>
        <authorList>
            <person name="Alves-Ferreira E."/>
            <person name="Grigg M."/>
            <person name="Lorenzi H."/>
            <person name="Galac M."/>
        </authorList>
    </citation>
    <scope>NUCLEOTIDE SEQUENCE [LARGE SCALE GENOMIC DNA]</scope>
    <source>
        <strain evidence="9 11">EAF2021</strain>
    </source>
</reference>
<organism evidence="9 11">
    <name type="scientific">Tritrichomonas musculus</name>
    <dbReference type="NCBI Taxonomy" id="1915356"/>
    <lineage>
        <taxon>Eukaryota</taxon>
        <taxon>Metamonada</taxon>
        <taxon>Parabasalia</taxon>
        <taxon>Tritrichomonadida</taxon>
        <taxon>Tritrichomonadidae</taxon>
        <taxon>Tritrichomonas</taxon>
    </lineage>
</organism>
<dbReference type="Pfam" id="PF00069">
    <property type="entry name" value="Pkinase"/>
    <property type="match status" value="1"/>
</dbReference>
<dbReference type="Gene3D" id="1.10.510.10">
    <property type="entry name" value="Transferase(Phosphotransferase) domain 1"/>
    <property type="match status" value="1"/>
</dbReference>
<evidence type="ECO:0000256" key="6">
    <source>
        <dbReference type="PROSITE-ProRule" id="PRU10141"/>
    </source>
</evidence>
<evidence type="ECO:0000256" key="2">
    <source>
        <dbReference type="ARBA" id="ARBA00022679"/>
    </source>
</evidence>
<dbReference type="InterPro" id="IPR000719">
    <property type="entry name" value="Prot_kinase_dom"/>
</dbReference>
<dbReference type="PANTHER" id="PTHR24346:SF82">
    <property type="entry name" value="KP78A-RELATED"/>
    <property type="match status" value="1"/>
</dbReference>
<dbReference type="EMBL" id="JAPFFF010000491">
    <property type="protein sequence ID" value="KAK8834141.1"/>
    <property type="molecule type" value="Genomic_DNA"/>
</dbReference>
<feature type="domain" description="Protein kinase" evidence="8">
    <location>
        <begin position="20"/>
        <end position="276"/>
    </location>
</feature>
<dbReference type="Proteomes" id="UP001470230">
    <property type="component" value="Unassembled WGS sequence"/>
</dbReference>